<protein>
    <submittedName>
        <fullName evidence="1">Uncharacterized protein</fullName>
    </submittedName>
</protein>
<sequence>MQVGTLGAVLHLLGRRVPNFNKVDMYKEELDKFYGGQLTVLQLNGLRWISRYTRHQDSLTPLQREKNIASRCGIQNSATTAAVLKALLKEDYDALFKIHRLVNLDYFNYPRMASYLKDDHIF</sequence>
<keyword evidence="2" id="KW-1185">Reference proteome</keyword>
<dbReference type="AlphaFoldDB" id="A0A9P0E8T2"/>
<accession>A0A9P0E8T2</accession>
<proteinExistence type="predicted"/>
<evidence type="ECO:0000313" key="1">
    <source>
        <dbReference type="EMBL" id="CAH1391988.1"/>
    </source>
</evidence>
<name>A0A9P0E8T2_NEZVI</name>
<dbReference type="Proteomes" id="UP001152798">
    <property type="component" value="Chromosome 1"/>
</dbReference>
<evidence type="ECO:0000313" key="2">
    <source>
        <dbReference type="Proteomes" id="UP001152798"/>
    </source>
</evidence>
<gene>
    <name evidence="1" type="ORF">NEZAVI_LOCUS2899</name>
</gene>
<organism evidence="1 2">
    <name type="scientific">Nezara viridula</name>
    <name type="common">Southern green stink bug</name>
    <name type="synonym">Cimex viridulus</name>
    <dbReference type="NCBI Taxonomy" id="85310"/>
    <lineage>
        <taxon>Eukaryota</taxon>
        <taxon>Metazoa</taxon>
        <taxon>Ecdysozoa</taxon>
        <taxon>Arthropoda</taxon>
        <taxon>Hexapoda</taxon>
        <taxon>Insecta</taxon>
        <taxon>Pterygota</taxon>
        <taxon>Neoptera</taxon>
        <taxon>Paraneoptera</taxon>
        <taxon>Hemiptera</taxon>
        <taxon>Heteroptera</taxon>
        <taxon>Panheteroptera</taxon>
        <taxon>Pentatomomorpha</taxon>
        <taxon>Pentatomoidea</taxon>
        <taxon>Pentatomidae</taxon>
        <taxon>Pentatominae</taxon>
        <taxon>Nezara</taxon>
    </lineage>
</organism>
<reference evidence="1" key="1">
    <citation type="submission" date="2022-01" db="EMBL/GenBank/DDBJ databases">
        <authorList>
            <person name="King R."/>
        </authorList>
    </citation>
    <scope>NUCLEOTIDE SEQUENCE</scope>
</reference>
<dbReference type="EMBL" id="OV725077">
    <property type="protein sequence ID" value="CAH1391988.1"/>
    <property type="molecule type" value="Genomic_DNA"/>
</dbReference>